<dbReference type="Gene3D" id="3.40.50.12780">
    <property type="entry name" value="N-terminal domain of ligase-like"/>
    <property type="match status" value="1"/>
</dbReference>
<dbReference type="Proteomes" id="UP000054279">
    <property type="component" value="Unassembled WGS sequence"/>
</dbReference>
<evidence type="ECO:0008006" key="3">
    <source>
        <dbReference type="Google" id="ProtNLM"/>
    </source>
</evidence>
<dbReference type="SUPFAM" id="SSF56801">
    <property type="entry name" value="Acetyl-CoA synthetase-like"/>
    <property type="match status" value="1"/>
</dbReference>
<reference evidence="1 2" key="1">
    <citation type="submission" date="2014-06" db="EMBL/GenBank/DDBJ databases">
        <title>Evolutionary Origins and Diversification of the Mycorrhizal Mutualists.</title>
        <authorList>
            <consortium name="DOE Joint Genome Institute"/>
            <consortium name="Mycorrhizal Genomics Consortium"/>
            <person name="Kohler A."/>
            <person name="Kuo A."/>
            <person name="Nagy L.G."/>
            <person name="Floudas D."/>
            <person name="Copeland A."/>
            <person name="Barry K.W."/>
            <person name="Cichocki N."/>
            <person name="Veneault-Fourrey C."/>
            <person name="LaButti K."/>
            <person name="Lindquist E.A."/>
            <person name="Lipzen A."/>
            <person name="Lundell T."/>
            <person name="Morin E."/>
            <person name="Murat C."/>
            <person name="Riley R."/>
            <person name="Ohm R."/>
            <person name="Sun H."/>
            <person name="Tunlid A."/>
            <person name="Henrissat B."/>
            <person name="Grigoriev I.V."/>
            <person name="Hibbett D.S."/>
            <person name="Martin F."/>
        </authorList>
    </citation>
    <scope>NUCLEOTIDE SEQUENCE [LARGE SCALE GENOMIC DNA]</scope>
    <source>
        <strain evidence="1 2">SS14</strain>
    </source>
</reference>
<dbReference type="AlphaFoldDB" id="A0A0C9UD59"/>
<protein>
    <recommendedName>
        <fullName evidence="3">AMP-dependent synthetase/ligase domain-containing protein</fullName>
    </recommendedName>
</protein>
<evidence type="ECO:0000313" key="2">
    <source>
        <dbReference type="Proteomes" id="UP000054279"/>
    </source>
</evidence>
<organism evidence="1 2">
    <name type="scientific">Sphaerobolus stellatus (strain SS14)</name>
    <dbReference type="NCBI Taxonomy" id="990650"/>
    <lineage>
        <taxon>Eukaryota</taxon>
        <taxon>Fungi</taxon>
        <taxon>Dikarya</taxon>
        <taxon>Basidiomycota</taxon>
        <taxon>Agaricomycotina</taxon>
        <taxon>Agaricomycetes</taxon>
        <taxon>Phallomycetidae</taxon>
        <taxon>Geastrales</taxon>
        <taxon>Sphaerobolaceae</taxon>
        <taxon>Sphaerobolus</taxon>
    </lineage>
</organism>
<dbReference type="OrthoDB" id="429813at2759"/>
<keyword evidence="2" id="KW-1185">Reference proteome</keyword>
<proteinExistence type="predicted"/>
<sequence>MGDKATEELIVVGVLSSAEPLSYTTFLLTLLHLTHSGTGQRILPFLISPRNSPLAVAYLITAKKAKYLWANGEQTQVKTLANEATTHLEQGNTPSIISFPTFADLYSPRDASLHYTKIQDSHATVVFSVPSFLEAWADDRKNVKVLKKMKVIYWGGGPLSERTGRFLHQDVNIVTIYGATKFGAASEIDAKHHEEGYEWFRFPSNVFPALPSDVTEDPDTYELLFKQCETHHLSAINMEIDG</sequence>
<dbReference type="EMBL" id="KN837838">
    <property type="protein sequence ID" value="KIJ23020.1"/>
    <property type="molecule type" value="Genomic_DNA"/>
</dbReference>
<dbReference type="InterPro" id="IPR042099">
    <property type="entry name" value="ANL_N_sf"/>
</dbReference>
<name>A0A0C9UD59_SPHS4</name>
<accession>A0A0C9UD59</accession>
<evidence type="ECO:0000313" key="1">
    <source>
        <dbReference type="EMBL" id="KIJ23020.1"/>
    </source>
</evidence>
<gene>
    <name evidence="1" type="ORF">M422DRAFT_276487</name>
</gene>
<dbReference type="HOGENOM" id="CLU_1147815_0_0_1"/>